<dbReference type="PANTHER" id="PTHR43664">
    <property type="entry name" value="MONOAMINE OXIDASE-RELATED"/>
    <property type="match status" value="1"/>
</dbReference>
<proteinExistence type="predicted"/>
<dbReference type="PANTHER" id="PTHR43664:SF1">
    <property type="entry name" value="BETA-METHYLMALYL-COA DEHYDRATASE"/>
    <property type="match status" value="1"/>
</dbReference>
<dbReference type="OrthoDB" id="9759612at2"/>
<dbReference type="InterPro" id="IPR048274">
    <property type="entry name" value="MC_hydratase"/>
</dbReference>
<dbReference type="SUPFAM" id="SSF54637">
    <property type="entry name" value="Thioesterase/thiol ester dehydrase-isomerase"/>
    <property type="match status" value="1"/>
</dbReference>
<gene>
    <name evidence="1" type="ORF">NCTC13315_01011</name>
</gene>
<sequence length="71" mass="8026">MLGWDKVKLLAPVFIGDTLYAETTILEKRESNSRPSQGIIKVEIIGYTQNKQAVISFERNILIPKPLINRG</sequence>
<dbReference type="InterPro" id="IPR052342">
    <property type="entry name" value="MCH/BMMD"/>
</dbReference>
<dbReference type="RefSeq" id="WP_115302222.1">
    <property type="nucleotide sequence ID" value="NZ_CAAAHO010000001.1"/>
</dbReference>
<dbReference type="AlphaFoldDB" id="A0A378I172"/>
<organism evidence="1 2">
    <name type="scientific">Legionella beliardensis</name>
    <dbReference type="NCBI Taxonomy" id="91822"/>
    <lineage>
        <taxon>Bacteria</taxon>
        <taxon>Pseudomonadati</taxon>
        <taxon>Pseudomonadota</taxon>
        <taxon>Gammaproteobacteria</taxon>
        <taxon>Legionellales</taxon>
        <taxon>Legionellaceae</taxon>
        <taxon>Legionella</taxon>
    </lineage>
</organism>
<evidence type="ECO:0000313" key="2">
    <source>
        <dbReference type="Proteomes" id="UP000254968"/>
    </source>
</evidence>
<dbReference type="Pfam" id="PF19315">
    <property type="entry name" value="MC_hydratase"/>
    <property type="match status" value="1"/>
</dbReference>
<evidence type="ECO:0000313" key="1">
    <source>
        <dbReference type="EMBL" id="STX28481.1"/>
    </source>
</evidence>
<reference evidence="1 2" key="1">
    <citation type="submission" date="2018-06" db="EMBL/GenBank/DDBJ databases">
        <authorList>
            <consortium name="Pathogen Informatics"/>
            <person name="Doyle S."/>
        </authorList>
    </citation>
    <scope>NUCLEOTIDE SEQUENCE [LARGE SCALE GENOMIC DNA]</scope>
    <source>
        <strain evidence="1 2">NCTC13315</strain>
    </source>
</reference>
<dbReference type="Gene3D" id="3.10.129.10">
    <property type="entry name" value="Hotdog Thioesterase"/>
    <property type="match status" value="1"/>
</dbReference>
<accession>A0A378I172</accession>
<dbReference type="Proteomes" id="UP000254968">
    <property type="component" value="Unassembled WGS sequence"/>
</dbReference>
<dbReference type="InterPro" id="IPR029069">
    <property type="entry name" value="HotDog_dom_sf"/>
</dbReference>
<dbReference type="GO" id="GO:0016829">
    <property type="term" value="F:lyase activity"/>
    <property type="evidence" value="ECO:0007669"/>
    <property type="project" value="InterPro"/>
</dbReference>
<protein>
    <submittedName>
        <fullName evidence="1">Acyl dehydratase MaoC</fullName>
    </submittedName>
</protein>
<name>A0A378I172_9GAMM</name>
<keyword evidence="2" id="KW-1185">Reference proteome</keyword>
<dbReference type="EMBL" id="UGNV01000001">
    <property type="protein sequence ID" value="STX28481.1"/>
    <property type="molecule type" value="Genomic_DNA"/>
</dbReference>